<dbReference type="AlphaFoldDB" id="A0A420E9M7"/>
<protein>
    <submittedName>
        <fullName evidence="1">Uncharacterized protein</fullName>
    </submittedName>
</protein>
<evidence type="ECO:0000313" key="2">
    <source>
        <dbReference type="Proteomes" id="UP000286482"/>
    </source>
</evidence>
<organism evidence="1 2">
    <name type="scientific">Alginatibacterium sediminis</name>
    <dbReference type="NCBI Taxonomy" id="2164068"/>
    <lineage>
        <taxon>Bacteria</taxon>
        <taxon>Pseudomonadati</taxon>
        <taxon>Pseudomonadota</taxon>
        <taxon>Gammaproteobacteria</taxon>
        <taxon>Alteromonadales</taxon>
        <taxon>Alteromonadaceae</taxon>
        <taxon>Alginatibacterium</taxon>
    </lineage>
</organism>
<gene>
    <name evidence="1" type="ORF">DBZ36_15980</name>
</gene>
<sequence length="16" mass="1832">MKWNSNGQLISHTSND</sequence>
<dbReference type="EMBL" id="RAQO01000008">
    <property type="protein sequence ID" value="RKF15962.1"/>
    <property type="molecule type" value="Genomic_DNA"/>
</dbReference>
<evidence type="ECO:0000313" key="1">
    <source>
        <dbReference type="EMBL" id="RKF15962.1"/>
    </source>
</evidence>
<reference evidence="1 2" key="1">
    <citation type="submission" date="2018-09" db="EMBL/GenBank/DDBJ databases">
        <authorList>
            <person name="Wang Z."/>
        </authorList>
    </citation>
    <scope>NUCLEOTIDE SEQUENCE [LARGE SCALE GENOMIC DNA]</scope>
    <source>
        <strain evidence="1 2">ALS 81</strain>
    </source>
</reference>
<dbReference type="Proteomes" id="UP000286482">
    <property type="component" value="Unassembled WGS sequence"/>
</dbReference>
<accession>A0A420E9M7</accession>
<keyword evidence="2" id="KW-1185">Reference proteome</keyword>
<proteinExistence type="predicted"/>
<comment type="caution">
    <text evidence="1">The sequence shown here is derived from an EMBL/GenBank/DDBJ whole genome shotgun (WGS) entry which is preliminary data.</text>
</comment>
<name>A0A420E9M7_9ALTE</name>